<dbReference type="Gene3D" id="3.30.565.10">
    <property type="entry name" value="Histidine kinase-like ATPase, C-terminal domain"/>
    <property type="match status" value="1"/>
</dbReference>
<dbReference type="InterPro" id="IPR036890">
    <property type="entry name" value="HATPase_C_sf"/>
</dbReference>
<keyword evidence="3" id="KW-0808">Transferase</keyword>
<dbReference type="GO" id="GO:0016301">
    <property type="term" value="F:kinase activity"/>
    <property type="evidence" value="ECO:0007669"/>
    <property type="project" value="UniProtKB-KW"/>
</dbReference>
<gene>
    <name evidence="3" type="ORF">HPTL_0169</name>
</gene>
<dbReference type="KEGG" id="htl:HPTL_0169"/>
<keyword evidence="1" id="KW-0472">Membrane</keyword>
<keyword evidence="1" id="KW-0812">Transmembrane</keyword>
<dbReference type="SMART" id="SM00387">
    <property type="entry name" value="HATPase_c"/>
    <property type="match status" value="1"/>
</dbReference>
<dbReference type="Proteomes" id="UP000262004">
    <property type="component" value="Chromosome"/>
</dbReference>
<name>A0A2Z6DVP8_HYDTE</name>
<dbReference type="Pfam" id="PF02518">
    <property type="entry name" value="HATPase_c"/>
    <property type="match status" value="1"/>
</dbReference>
<sequence>MNATWLPWIAGASLIAGLVVLSVLAWLLRDVQRIEDAAERLLQANAANDCDAHRFPAAAWPILHAVGVKGMHVAWQWYGVRYEMGWGDTNRPRTVAIPFSAQVPNLSVHGTLWVPWAKGERRYFAKRLADTLQLCLLLDLWRTAAATETGFALWSRTATLLLHDVKNLAQFVLYLPVTLESPDDASSDRRSAHRMLAAALPAATERATRILSRLTHWSETTQATDVLHPIALTPFLEAECARLGGCVPIEGEAIVAAVPERLREIVQELWENSERHQGTLTRIAVRRDDAAHRAEVAFAVAVSEPVTPQHVARWFQPFFSGDGQGSGLGLFQAQWAARACHGDLTARVEEGGVVFLLTLPLYEKGDRPGSSDRIE</sequence>
<accession>A0A2Z6DVP8</accession>
<keyword evidence="1" id="KW-1133">Transmembrane helix</keyword>
<protein>
    <submittedName>
        <fullName evidence="3">Two component sensor kinase</fullName>
    </submittedName>
</protein>
<keyword evidence="4" id="KW-1185">Reference proteome</keyword>
<reference evidence="3 4" key="1">
    <citation type="submission" date="2018-04" db="EMBL/GenBank/DDBJ databases">
        <title>Complete genome sequence of Hydrogenophilus thermoluteolus TH-1.</title>
        <authorList>
            <person name="Arai H."/>
        </authorList>
    </citation>
    <scope>NUCLEOTIDE SEQUENCE [LARGE SCALE GENOMIC DNA]</scope>
    <source>
        <strain evidence="3 4">TH-1</strain>
    </source>
</reference>
<dbReference type="RefSeq" id="WP_119334280.1">
    <property type="nucleotide sequence ID" value="NZ_AP018558.1"/>
</dbReference>
<organism evidence="3 4">
    <name type="scientific">Hydrogenophilus thermoluteolus</name>
    <name type="common">Pseudomonas hydrogenothermophila</name>
    <dbReference type="NCBI Taxonomy" id="297"/>
    <lineage>
        <taxon>Bacteria</taxon>
        <taxon>Pseudomonadati</taxon>
        <taxon>Pseudomonadota</taxon>
        <taxon>Hydrogenophilia</taxon>
        <taxon>Hydrogenophilales</taxon>
        <taxon>Hydrogenophilaceae</taxon>
        <taxon>Hydrogenophilus</taxon>
    </lineage>
</organism>
<evidence type="ECO:0000313" key="3">
    <source>
        <dbReference type="EMBL" id="BBD76439.1"/>
    </source>
</evidence>
<keyword evidence="3" id="KW-0418">Kinase</keyword>
<dbReference type="EMBL" id="AP018558">
    <property type="protein sequence ID" value="BBD76439.1"/>
    <property type="molecule type" value="Genomic_DNA"/>
</dbReference>
<evidence type="ECO:0000256" key="1">
    <source>
        <dbReference type="SAM" id="Phobius"/>
    </source>
</evidence>
<dbReference type="AlphaFoldDB" id="A0A2Z6DVP8"/>
<dbReference type="SUPFAM" id="SSF55874">
    <property type="entry name" value="ATPase domain of HSP90 chaperone/DNA topoisomerase II/histidine kinase"/>
    <property type="match status" value="1"/>
</dbReference>
<evidence type="ECO:0000259" key="2">
    <source>
        <dbReference type="SMART" id="SM00387"/>
    </source>
</evidence>
<dbReference type="OrthoDB" id="9815750at2"/>
<proteinExistence type="predicted"/>
<feature type="transmembrane region" description="Helical" evidence="1">
    <location>
        <begin position="6"/>
        <end position="28"/>
    </location>
</feature>
<dbReference type="InterPro" id="IPR003594">
    <property type="entry name" value="HATPase_dom"/>
</dbReference>
<evidence type="ECO:0000313" key="4">
    <source>
        <dbReference type="Proteomes" id="UP000262004"/>
    </source>
</evidence>
<feature type="domain" description="Histidine kinase/HSP90-like ATPase" evidence="2">
    <location>
        <begin position="257"/>
        <end position="363"/>
    </location>
</feature>